<dbReference type="InterPro" id="IPR018159">
    <property type="entry name" value="Spectrin/alpha-actinin"/>
</dbReference>
<dbReference type="GeneID" id="109480726"/>
<keyword evidence="4" id="KW-1185">Reference proteome</keyword>
<gene>
    <name evidence="5" type="primary">LOC109480726</name>
</gene>
<sequence length="333" mass="36426">MLDSQFPPTEALTHVHVPLVFVLSWRVVDTLTPACPPPPGVTSPDRMSRSSSGFISHNGTDHAETNGLPSEEVVAMQQQLTDANSRYHSLGDELENRKADLQDTCGLAEKFQREGEELAEWLADAKAKAESWVPTATDPKTVQQQIQQQKALQEGLSHHATLRQSLKDTAQALLEEKPDAEGTDKVMDKLSAIDDQWKQLEQDMASKQQQLEAASGNLQDFTAAQQQLSCWLADKEKMVAVLGPLAIDAAMLKNQQQQVEVILSEFESHKPQLDQLNQSGQAILDSMDADAAKASPIGQQMAAVNQKGGGANRATEGQRGQNCWFHGRGSEVQ</sequence>
<proteinExistence type="predicted"/>
<dbReference type="CDD" id="cd00176">
    <property type="entry name" value="SPEC"/>
    <property type="match status" value="1"/>
</dbReference>
<dbReference type="SMART" id="SM00150">
    <property type="entry name" value="SPEC"/>
    <property type="match status" value="2"/>
</dbReference>
<evidence type="ECO:0000256" key="3">
    <source>
        <dbReference type="SAM" id="MobiDB-lite"/>
    </source>
</evidence>
<feature type="coiled-coil region" evidence="2">
    <location>
        <begin position="190"/>
        <end position="217"/>
    </location>
</feature>
<evidence type="ECO:0000256" key="2">
    <source>
        <dbReference type="SAM" id="Coils"/>
    </source>
</evidence>
<evidence type="ECO:0000256" key="1">
    <source>
        <dbReference type="ARBA" id="ARBA00022737"/>
    </source>
</evidence>
<evidence type="ECO:0000313" key="4">
    <source>
        <dbReference type="Proteomes" id="UP000515135"/>
    </source>
</evidence>
<keyword evidence="1" id="KW-0677">Repeat</keyword>
<accession>A0A6P5A9T9</accession>
<organism evidence="4 5">
    <name type="scientific">Branchiostoma belcheri</name>
    <name type="common">Amphioxus</name>
    <dbReference type="NCBI Taxonomy" id="7741"/>
    <lineage>
        <taxon>Eukaryota</taxon>
        <taxon>Metazoa</taxon>
        <taxon>Chordata</taxon>
        <taxon>Cephalochordata</taxon>
        <taxon>Leptocardii</taxon>
        <taxon>Amphioxiformes</taxon>
        <taxon>Branchiostomatidae</taxon>
        <taxon>Branchiostoma</taxon>
    </lineage>
</organism>
<protein>
    <submittedName>
        <fullName evidence="5">Dystonin-like</fullName>
    </submittedName>
</protein>
<dbReference type="OrthoDB" id="10016565at2759"/>
<evidence type="ECO:0000313" key="5">
    <source>
        <dbReference type="RefSeq" id="XP_019638531.1"/>
    </source>
</evidence>
<dbReference type="Gene3D" id="1.20.58.60">
    <property type="match status" value="2"/>
</dbReference>
<dbReference type="Pfam" id="PF00435">
    <property type="entry name" value="Spectrin"/>
    <property type="match status" value="2"/>
</dbReference>
<dbReference type="KEGG" id="bbel:109480726"/>
<keyword evidence="2" id="KW-0175">Coiled coil</keyword>
<dbReference type="Proteomes" id="UP000515135">
    <property type="component" value="Unplaced"/>
</dbReference>
<dbReference type="PANTHER" id="PTHR11915">
    <property type="entry name" value="SPECTRIN/FILAMIN RELATED CYTOSKELETAL PROTEIN"/>
    <property type="match status" value="1"/>
</dbReference>
<dbReference type="AlphaFoldDB" id="A0A6P5A9T9"/>
<name>A0A6P5A9T9_BRABE</name>
<feature type="region of interest" description="Disordered" evidence="3">
    <location>
        <begin position="307"/>
        <end position="333"/>
    </location>
</feature>
<dbReference type="InterPro" id="IPR002017">
    <property type="entry name" value="Spectrin_repeat"/>
</dbReference>
<dbReference type="SUPFAM" id="SSF46966">
    <property type="entry name" value="Spectrin repeat"/>
    <property type="match status" value="2"/>
</dbReference>
<dbReference type="RefSeq" id="XP_019638531.1">
    <property type="nucleotide sequence ID" value="XM_019782972.1"/>
</dbReference>
<reference evidence="5" key="1">
    <citation type="submission" date="2025-08" db="UniProtKB">
        <authorList>
            <consortium name="RefSeq"/>
        </authorList>
    </citation>
    <scope>IDENTIFICATION</scope>
    <source>
        <tissue evidence="5">Gonad</tissue>
    </source>
</reference>